<gene>
    <name evidence="7" type="ORF">RSO01_71660</name>
</gene>
<comment type="caution">
    <text evidence="7">The sequence shown here is derived from an EMBL/GenBank/DDBJ whole genome shotgun (WGS) entry which is preliminary data.</text>
</comment>
<feature type="region of interest" description="Disordered" evidence="5">
    <location>
        <begin position="272"/>
        <end position="293"/>
    </location>
</feature>
<evidence type="ECO:0000256" key="2">
    <source>
        <dbReference type="ARBA" id="ARBA00022630"/>
    </source>
</evidence>
<keyword evidence="8" id="KW-1185">Reference proteome</keyword>
<dbReference type="Proteomes" id="UP000321058">
    <property type="component" value="Unassembled WGS sequence"/>
</dbReference>
<keyword evidence="4 7" id="KW-0503">Monooxygenase</keyword>
<dbReference type="InterPro" id="IPR011251">
    <property type="entry name" value="Luciferase-like_dom"/>
</dbReference>
<dbReference type="AlphaFoldDB" id="A0A512NM21"/>
<name>A0A512NM21_9HYPH</name>
<dbReference type="EMBL" id="BKAJ01000146">
    <property type="protein sequence ID" value="GEP60000.1"/>
    <property type="molecule type" value="Genomic_DNA"/>
</dbReference>
<dbReference type="PANTHER" id="PTHR30137:SF16">
    <property type="entry name" value="BLL0895 PROTEIN"/>
    <property type="match status" value="1"/>
</dbReference>
<evidence type="ECO:0000313" key="8">
    <source>
        <dbReference type="Proteomes" id="UP000321058"/>
    </source>
</evidence>
<evidence type="ECO:0000313" key="7">
    <source>
        <dbReference type="EMBL" id="GEP60000.1"/>
    </source>
</evidence>
<dbReference type="GO" id="GO:0005829">
    <property type="term" value="C:cytosol"/>
    <property type="evidence" value="ECO:0007669"/>
    <property type="project" value="TreeGrafter"/>
</dbReference>
<keyword evidence="3" id="KW-0560">Oxidoreductase</keyword>
<evidence type="ECO:0000259" key="6">
    <source>
        <dbReference type="Pfam" id="PF00296"/>
    </source>
</evidence>
<protein>
    <submittedName>
        <fullName evidence="7">Limonene 1,2-monooxygenase</fullName>
    </submittedName>
</protein>
<evidence type="ECO:0000256" key="5">
    <source>
        <dbReference type="SAM" id="MobiDB-lite"/>
    </source>
</evidence>
<dbReference type="SUPFAM" id="SSF51679">
    <property type="entry name" value="Bacterial luciferase-like"/>
    <property type="match status" value="1"/>
</dbReference>
<proteinExistence type="inferred from homology"/>
<feature type="compositionally biased region" description="Basic and acidic residues" evidence="5">
    <location>
        <begin position="278"/>
        <end position="288"/>
    </location>
</feature>
<dbReference type="Gene3D" id="3.20.20.30">
    <property type="entry name" value="Luciferase-like domain"/>
    <property type="match status" value="1"/>
</dbReference>
<dbReference type="GO" id="GO:0016705">
    <property type="term" value="F:oxidoreductase activity, acting on paired donors, with incorporation or reduction of molecular oxygen"/>
    <property type="evidence" value="ECO:0007669"/>
    <property type="project" value="InterPro"/>
</dbReference>
<dbReference type="GO" id="GO:0004497">
    <property type="term" value="F:monooxygenase activity"/>
    <property type="evidence" value="ECO:0007669"/>
    <property type="project" value="UniProtKB-KW"/>
</dbReference>
<dbReference type="RefSeq" id="WP_147155368.1">
    <property type="nucleotide sequence ID" value="NZ_BKAJ01000146.1"/>
</dbReference>
<evidence type="ECO:0000256" key="4">
    <source>
        <dbReference type="ARBA" id="ARBA00023033"/>
    </source>
</evidence>
<accession>A0A512NM21</accession>
<organism evidence="7 8">
    <name type="scientific">Reyranella soli</name>
    <dbReference type="NCBI Taxonomy" id="1230389"/>
    <lineage>
        <taxon>Bacteria</taxon>
        <taxon>Pseudomonadati</taxon>
        <taxon>Pseudomonadota</taxon>
        <taxon>Alphaproteobacteria</taxon>
        <taxon>Hyphomicrobiales</taxon>
        <taxon>Reyranellaceae</taxon>
        <taxon>Reyranella</taxon>
    </lineage>
</organism>
<evidence type="ECO:0000256" key="3">
    <source>
        <dbReference type="ARBA" id="ARBA00023002"/>
    </source>
</evidence>
<dbReference type="InterPro" id="IPR050766">
    <property type="entry name" value="Bact_Lucif_Oxidored"/>
</dbReference>
<feature type="domain" description="Luciferase-like" evidence="6">
    <location>
        <begin position="11"/>
        <end position="307"/>
    </location>
</feature>
<evidence type="ECO:0000256" key="1">
    <source>
        <dbReference type="ARBA" id="ARBA00010426"/>
    </source>
</evidence>
<dbReference type="OrthoDB" id="9804736at2"/>
<dbReference type="PANTHER" id="PTHR30137">
    <property type="entry name" value="LUCIFERASE-LIKE MONOOXYGENASE"/>
    <property type="match status" value="1"/>
</dbReference>
<reference evidence="7 8" key="1">
    <citation type="submission" date="2019-07" db="EMBL/GenBank/DDBJ databases">
        <title>Whole genome shotgun sequence of Reyranella soli NBRC 108950.</title>
        <authorList>
            <person name="Hosoyama A."/>
            <person name="Uohara A."/>
            <person name="Ohji S."/>
            <person name="Ichikawa N."/>
        </authorList>
    </citation>
    <scope>NUCLEOTIDE SEQUENCE [LARGE SCALE GENOMIC DNA]</scope>
    <source>
        <strain evidence="7 8">NBRC 108950</strain>
    </source>
</reference>
<sequence length="404" mass="44636">MAQTGNHKGLQFGIFLAPFHRLGENPTVAMARDMELIEWLDELGYDEAWIGEHHSAGWETIASPEVFIGAAIERTRYIRLGSGVTSLPYHHPLMVANRFVQLDHMSRGRTMLGCGPGALPSDAYMMGIDPSTQRDRMEQSLAAIMQLLKCEEPVTMKTDWFELKEARLHLAPYSYPHFPIACASTITPSGMIAAGKHGLGVLSIGAGLPGGPEAMAKQWAIYEETAAKHGHKADRKKWRIVVNAHLADDDEQALREVHAGERCETVTYFEDTLGRPPGRSDDPLRDGVKNGTTLVGTPDTVAKGIEQLLGYSNGGFGGILFRAHEWANREQTLRSYELFARYVMPRFQGSLDTIVGSNTWSRENRKAVFGPTVAAVKKAFTDVGREVPDEFRQRTVGARDVSSD</sequence>
<keyword evidence="2" id="KW-0285">Flavoprotein</keyword>
<comment type="similarity">
    <text evidence="1">Belongs to the bacterial luciferase oxidoreductase family.</text>
</comment>
<dbReference type="InterPro" id="IPR036661">
    <property type="entry name" value="Luciferase-like_sf"/>
</dbReference>
<dbReference type="Pfam" id="PF00296">
    <property type="entry name" value="Bac_luciferase"/>
    <property type="match status" value="1"/>
</dbReference>